<organism evidence="1 2">
    <name type="scientific">Trapa incisa</name>
    <dbReference type="NCBI Taxonomy" id="236973"/>
    <lineage>
        <taxon>Eukaryota</taxon>
        <taxon>Viridiplantae</taxon>
        <taxon>Streptophyta</taxon>
        <taxon>Embryophyta</taxon>
        <taxon>Tracheophyta</taxon>
        <taxon>Spermatophyta</taxon>
        <taxon>Magnoliopsida</taxon>
        <taxon>eudicotyledons</taxon>
        <taxon>Gunneridae</taxon>
        <taxon>Pentapetalae</taxon>
        <taxon>rosids</taxon>
        <taxon>malvids</taxon>
        <taxon>Myrtales</taxon>
        <taxon>Lythraceae</taxon>
        <taxon>Trapa</taxon>
    </lineage>
</organism>
<evidence type="ECO:0000313" key="2">
    <source>
        <dbReference type="Proteomes" id="UP001345219"/>
    </source>
</evidence>
<sequence length="74" mass="8333">MVRKKREKSTLGERSTTKSCSMIYFTGEVSSSSPGWPNYAKEKNRRSKKASDSFMHLPLGSRDIAQLVELCSCN</sequence>
<gene>
    <name evidence="1" type="ORF">SAY87_028509</name>
</gene>
<dbReference type="Proteomes" id="UP001345219">
    <property type="component" value="Chromosome 22"/>
</dbReference>
<dbReference type="AlphaFoldDB" id="A0AAN7KV05"/>
<name>A0AAN7KV05_9MYRT</name>
<dbReference type="EMBL" id="JAXIOK010000004">
    <property type="protein sequence ID" value="KAK4773490.1"/>
    <property type="molecule type" value="Genomic_DNA"/>
</dbReference>
<proteinExistence type="predicted"/>
<comment type="caution">
    <text evidence="1">The sequence shown here is derived from an EMBL/GenBank/DDBJ whole genome shotgun (WGS) entry which is preliminary data.</text>
</comment>
<reference evidence="1 2" key="1">
    <citation type="journal article" date="2023" name="Hortic Res">
        <title>Pangenome of water caltrop reveals structural variations and asymmetric subgenome divergence after allopolyploidization.</title>
        <authorList>
            <person name="Zhang X."/>
            <person name="Chen Y."/>
            <person name="Wang L."/>
            <person name="Yuan Y."/>
            <person name="Fang M."/>
            <person name="Shi L."/>
            <person name="Lu R."/>
            <person name="Comes H.P."/>
            <person name="Ma Y."/>
            <person name="Chen Y."/>
            <person name="Huang G."/>
            <person name="Zhou Y."/>
            <person name="Zheng Z."/>
            <person name="Qiu Y."/>
        </authorList>
    </citation>
    <scope>NUCLEOTIDE SEQUENCE [LARGE SCALE GENOMIC DNA]</scope>
    <source>
        <tissue evidence="1">Roots</tissue>
    </source>
</reference>
<protein>
    <submittedName>
        <fullName evidence="1">Uncharacterized protein</fullName>
    </submittedName>
</protein>
<accession>A0AAN7KV05</accession>
<evidence type="ECO:0000313" key="1">
    <source>
        <dbReference type="EMBL" id="KAK4773490.1"/>
    </source>
</evidence>
<keyword evidence="2" id="KW-1185">Reference proteome</keyword>